<reference evidence="3 4" key="1">
    <citation type="journal article" date="2009" name="Stand. Genomic Sci.">
        <title>Complete genome sequence of Stackebrandtia nassauensis type strain (LLR-40K-21).</title>
        <authorList>
            <person name="Munk C."/>
            <person name="Lapidus A."/>
            <person name="Copeland A."/>
            <person name="Jando M."/>
            <person name="Mayilraj S."/>
            <person name="Glavina Del Rio T."/>
            <person name="Nolan M."/>
            <person name="Chen F."/>
            <person name="Lucas S."/>
            <person name="Tice H."/>
            <person name="Cheng J.F."/>
            <person name="Han C."/>
            <person name="Detter J.C."/>
            <person name="Bruce D."/>
            <person name="Goodwin L."/>
            <person name="Chain P."/>
            <person name="Pitluck S."/>
            <person name="Goker M."/>
            <person name="Ovchinikova G."/>
            <person name="Pati A."/>
            <person name="Ivanova N."/>
            <person name="Mavromatis K."/>
            <person name="Chen A."/>
            <person name="Palaniappan K."/>
            <person name="Land M."/>
            <person name="Hauser L."/>
            <person name="Chang Y.J."/>
            <person name="Jeffries C.D."/>
            <person name="Bristow J."/>
            <person name="Eisen J.A."/>
            <person name="Markowitz V."/>
            <person name="Hugenholtz P."/>
            <person name="Kyrpides N.C."/>
            <person name="Klenk H.P."/>
        </authorList>
    </citation>
    <scope>NUCLEOTIDE SEQUENCE [LARGE SCALE GENOMIC DNA]</scope>
    <source>
        <strain evidence="4">DSM 44728 / CIP 108903 / NRRL B-16338 / NBRC 102104 / LLR-40K-21</strain>
    </source>
</reference>
<feature type="domain" description="YdbS-like PH" evidence="2">
    <location>
        <begin position="367"/>
        <end position="430"/>
    </location>
</feature>
<protein>
    <submittedName>
        <fullName evidence="3">Membrane-flanked domain protein</fullName>
    </submittedName>
</protein>
<keyword evidence="1" id="KW-0812">Transmembrane</keyword>
<dbReference type="STRING" id="446470.Snas_2490"/>
<dbReference type="PANTHER" id="PTHR34473:SF2">
    <property type="entry name" value="UPF0699 TRANSMEMBRANE PROTEIN YDBT"/>
    <property type="match status" value="1"/>
</dbReference>
<evidence type="ECO:0000313" key="3">
    <source>
        <dbReference type="EMBL" id="ADD42173.1"/>
    </source>
</evidence>
<proteinExistence type="predicted"/>
<dbReference type="PIRSF" id="PIRSF026631">
    <property type="entry name" value="UCP026631"/>
    <property type="match status" value="1"/>
</dbReference>
<accession>D3Q4Z3</accession>
<evidence type="ECO:0000259" key="2">
    <source>
        <dbReference type="Pfam" id="PF03703"/>
    </source>
</evidence>
<dbReference type="Pfam" id="PF03703">
    <property type="entry name" value="bPH_2"/>
    <property type="match status" value="3"/>
</dbReference>
<dbReference type="KEGG" id="sna:Snas_2490"/>
<dbReference type="InterPro" id="IPR014529">
    <property type="entry name" value="UCP026631"/>
</dbReference>
<dbReference type="EMBL" id="CP001778">
    <property type="protein sequence ID" value="ADD42173.1"/>
    <property type="molecule type" value="Genomic_DNA"/>
</dbReference>
<dbReference type="HOGENOM" id="CLU_024617_4_2_11"/>
<keyword evidence="4" id="KW-1185">Reference proteome</keyword>
<dbReference type="PANTHER" id="PTHR34473">
    <property type="entry name" value="UPF0699 TRANSMEMBRANE PROTEIN YDBS"/>
    <property type="match status" value="1"/>
</dbReference>
<feature type="domain" description="YdbS-like PH" evidence="2">
    <location>
        <begin position="60"/>
        <end position="139"/>
    </location>
</feature>
<dbReference type="AlphaFoldDB" id="D3Q4Z3"/>
<name>D3Q4Z3_STANL</name>
<feature type="domain" description="YdbS-like PH" evidence="2">
    <location>
        <begin position="247"/>
        <end position="303"/>
    </location>
</feature>
<dbReference type="OrthoDB" id="3190163at2"/>
<keyword evidence="1" id="KW-1133">Transmembrane helix</keyword>
<dbReference type="eggNOG" id="COG3428">
    <property type="taxonomic scope" value="Bacteria"/>
</dbReference>
<feature type="transmembrane region" description="Helical" evidence="1">
    <location>
        <begin position="220"/>
        <end position="238"/>
    </location>
</feature>
<evidence type="ECO:0000256" key="1">
    <source>
        <dbReference type="SAM" id="Phobius"/>
    </source>
</evidence>
<keyword evidence="1" id="KW-0472">Membrane</keyword>
<feature type="transmembrane region" description="Helical" evidence="1">
    <location>
        <begin position="12"/>
        <end position="30"/>
    </location>
</feature>
<dbReference type="InterPro" id="IPR005182">
    <property type="entry name" value="YdbS-like_PH"/>
</dbReference>
<evidence type="ECO:0000313" key="4">
    <source>
        <dbReference type="Proteomes" id="UP000000844"/>
    </source>
</evidence>
<feature type="transmembrane region" description="Helical" evidence="1">
    <location>
        <begin position="36"/>
        <end position="60"/>
    </location>
</feature>
<sequence>MSTGKQRLHPLSPVLNGIKSLGVVMAAISWQGFAQFGVTTGGMIVAAGGVLGLIWAWIAWRFTGFEIADRELRISEGALMRRHRTIPLQRLQSVEVVQPLLARPVGLAQLRCEVVGAAKTEAPLSFLTLKDATELRERLLTLSKQSATASSVATDDATDPDATAEPTVVDTAPVEEATPVLTVPSGLLLRSQLLTPQVFALPFAVAVTVVFFVVNPDATFFGIAALISALLGILLSPVRQAMGNYDFTLTETDTELLIRRGLTERRTQTLPHERVTAVTIQRPLLWRWAGWVTCRVANAGGGSSGSEQLLGGTLLPVGTHEQARTVTTHALSGVDLTAVRLIGVPRRARWRSPIGQPALGAGLGEQVFVCRRGRVIPQLVAVPYARIQSVRVTQGRWQRALRLATVSVDIAGGIGINPRASHRDLDEALDMALRLRERSREAARPQPSS</sequence>
<gene>
    <name evidence="3" type="ordered locus">Snas_2490</name>
</gene>
<dbReference type="Proteomes" id="UP000000844">
    <property type="component" value="Chromosome"/>
</dbReference>
<feature type="transmembrane region" description="Helical" evidence="1">
    <location>
        <begin position="193"/>
        <end position="214"/>
    </location>
</feature>
<dbReference type="RefSeq" id="WP_013017744.1">
    <property type="nucleotide sequence ID" value="NC_013947.1"/>
</dbReference>
<organism evidence="3 4">
    <name type="scientific">Stackebrandtia nassauensis (strain DSM 44728 / CIP 108903 / NRRL B-16338 / NBRC 102104 / LLR-40K-21)</name>
    <dbReference type="NCBI Taxonomy" id="446470"/>
    <lineage>
        <taxon>Bacteria</taxon>
        <taxon>Bacillati</taxon>
        <taxon>Actinomycetota</taxon>
        <taxon>Actinomycetes</taxon>
        <taxon>Glycomycetales</taxon>
        <taxon>Glycomycetaceae</taxon>
        <taxon>Stackebrandtia</taxon>
    </lineage>
</organism>